<sequence length="252" mass="26782">LAGAPSPSFGFSPSFSSLRSRSSPSPPPAVRAWRSGDGSCGAVERRVERGGGGHGVVKALRGFGSSFSVSLPADVATAEHVVTSEKASPQSDATLPVQGGSACGPSTWWRFEVAVVVLLLHVFDSAGSAVVIFGLTRVVVEAFLFPAALAGRDSLSQEFVAGRLWWRFVAPCVASSVSCERESSLYRELRVSFLQVLGLLEFIAYLTGLNSNPSESSDLWVAEQPSGVPGRESVRSGRYRPRLLSSPQRELL</sequence>
<dbReference type="AlphaFoldDB" id="A0A843V6Q5"/>
<evidence type="ECO:0000313" key="3">
    <source>
        <dbReference type="Proteomes" id="UP000652761"/>
    </source>
</evidence>
<feature type="compositionally biased region" description="Low complexity" evidence="1">
    <location>
        <begin position="1"/>
        <end position="23"/>
    </location>
</feature>
<protein>
    <submittedName>
        <fullName evidence="2">Uncharacterized protein</fullName>
    </submittedName>
</protein>
<dbReference type="EMBL" id="NMUH01001622">
    <property type="protein sequence ID" value="MQL94012.1"/>
    <property type="molecule type" value="Genomic_DNA"/>
</dbReference>
<comment type="caution">
    <text evidence="2">The sequence shown here is derived from an EMBL/GenBank/DDBJ whole genome shotgun (WGS) entry which is preliminary data.</text>
</comment>
<evidence type="ECO:0000256" key="1">
    <source>
        <dbReference type="SAM" id="MobiDB-lite"/>
    </source>
</evidence>
<proteinExistence type="predicted"/>
<organism evidence="2 3">
    <name type="scientific">Colocasia esculenta</name>
    <name type="common">Wild taro</name>
    <name type="synonym">Arum esculentum</name>
    <dbReference type="NCBI Taxonomy" id="4460"/>
    <lineage>
        <taxon>Eukaryota</taxon>
        <taxon>Viridiplantae</taxon>
        <taxon>Streptophyta</taxon>
        <taxon>Embryophyta</taxon>
        <taxon>Tracheophyta</taxon>
        <taxon>Spermatophyta</taxon>
        <taxon>Magnoliopsida</taxon>
        <taxon>Liliopsida</taxon>
        <taxon>Araceae</taxon>
        <taxon>Aroideae</taxon>
        <taxon>Colocasieae</taxon>
        <taxon>Colocasia</taxon>
    </lineage>
</organism>
<gene>
    <name evidence="2" type="ORF">Taro_026662</name>
</gene>
<evidence type="ECO:0000313" key="2">
    <source>
        <dbReference type="EMBL" id="MQL94012.1"/>
    </source>
</evidence>
<keyword evidence="3" id="KW-1185">Reference proteome</keyword>
<feature type="non-terminal residue" evidence="2">
    <location>
        <position position="1"/>
    </location>
</feature>
<feature type="region of interest" description="Disordered" evidence="1">
    <location>
        <begin position="1"/>
        <end position="37"/>
    </location>
</feature>
<feature type="region of interest" description="Disordered" evidence="1">
    <location>
        <begin position="214"/>
        <end position="252"/>
    </location>
</feature>
<dbReference type="Proteomes" id="UP000652761">
    <property type="component" value="Unassembled WGS sequence"/>
</dbReference>
<reference evidence="2" key="1">
    <citation type="submission" date="2017-07" db="EMBL/GenBank/DDBJ databases">
        <title>Taro Niue Genome Assembly and Annotation.</title>
        <authorList>
            <person name="Atibalentja N."/>
            <person name="Keating K."/>
            <person name="Fields C.J."/>
        </authorList>
    </citation>
    <scope>NUCLEOTIDE SEQUENCE</scope>
    <source>
        <strain evidence="2">Niue_2</strain>
        <tissue evidence="2">Leaf</tissue>
    </source>
</reference>
<name>A0A843V6Q5_COLES</name>
<accession>A0A843V6Q5</accession>